<dbReference type="SUPFAM" id="SSF51735">
    <property type="entry name" value="NAD(P)-binding Rossmann-fold domains"/>
    <property type="match status" value="1"/>
</dbReference>
<evidence type="ECO:0000256" key="4">
    <source>
        <dbReference type="ARBA" id="ARBA00023002"/>
    </source>
</evidence>
<dbReference type="EMBL" id="JAVHJS010000018">
    <property type="protein sequence ID" value="KAK2829602.1"/>
    <property type="molecule type" value="Genomic_DNA"/>
</dbReference>
<evidence type="ECO:0000256" key="6">
    <source>
        <dbReference type="ARBA" id="ARBA00024947"/>
    </source>
</evidence>
<dbReference type="InterPro" id="IPR005031">
    <property type="entry name" value="COQ10_START"/>
</dbReference>
<comment type="similarity">
    <text evidence="2">Belongs to the COQ10 family.</text>
</comment>
<evidence type="ECO:0000259" key="7">
    <source>
        <dbReference type="Pfam" id="PF03364"/>
    </source>
</evidence>
<dbReference type="GO" id="GO:0005829">
    <property type="term" value="C:cytosol"/>
    <property type="evidence" value="ECO:0007669"/>
    <property type="project" value="TreeGrafter"/>
</dbReference>
<gene>
    <name evidence="8" type="ORF">Q7C36_017592</name>
</gene>
<dbReference type="CDD" id="cd07813">
    <property type="entry name" value="COQ10p_like"/>
    <property type="match status" value="1"/>
</dbReference>
<dbReference type="GO" id="GO:0045333">
    <property type="term" value="P:cellular respiration"/>
    <property type="evidence" value="ECO:0007669"/>
    <property type="project" value="InterPro"/>
</dbReference>
<reference evidence="8" key="1">
    <citation type="submission" date="2023-08" db="EMBL/GenBank/DDBJ databases">
        <title>Pelteobagrus vachellii genome.</title>
        <authorList>
            <person name="Liu H."/>
        </authorList>
    </citation>
    <scope>NUCLEOTIDE SEQUENCE</scope>
    <source>
        <strain evidence="8">PRFRI_2022a</strain>
        <tissue evidence="8">Muscle</tissue>
    </source>
</reference>
<keyword evidence="4" id="KW-0560">Oxidoreductase</keyword>
<dbReference type="PANTHER" id="PTHR43391:SF15">
    <property type="entry name" value="17-BETA-HYDROXYSTEROID DEHYDROGENASE TYPE 1"/>
    <property type="match status" value="1"/>
</dbReference>
<dbReference type="Gene3D" id="3.40.50.720">
    <property type="entry name" value="NAD(P)-binding Rossmann-like Domain"/>
    <property type="match status" value="1"/>
</dbReference>
<proteinExistence type="inferred from homology"/>
<dbReference type="FunFam" id="3.40.50.720:FF:000323">
    <property type="entry name" value="Estradiol 17-beta-dehydrogenase 1"/>
    <property type="match status" value="1"/>
</dbReference>
<dbReference type="Pfam" id="PF03364">
    <property type="entry name" value="Polyketide_cyc"/>
    <property type="match status" value="1"/>
</dbReference>
<keyword evidence="5" id="KW-0443">Lipid metabolism</keyword>
<accession>A0AA88M323</accession>
<evidence type="ECO:0000313" key="8">
    <source>
        <dbReference type="EMBL" id="KAK2829602.1"/>
    </source>
</evidence>
<keyword evidence="9" id="KW-1185">Reference proteome</keyword>
<dbReference type="GO" id="GO:0004303">
    <property type="term" value="F:estradiol 17-beta-dehydrogenase [NAD(P)+] activity"/>
    <property type="evidence" value="ECO:0007669"/>
    <property type="project" value="TreeGrafter"/>
</dbReference>
<dbReference type="Pfam" id="PF00106">
    <property type="entry name" value="adh_short"/>
    <property type="match status" value="1"/>
</dbReference>
<dbReference type="GO" id="GO:0006703">
    <property type="term" value="P:estrogen biosynthetic process"/>
    <property type="evidence" value="ECO:0007669"/>
    <property type="project" value="TreeGrafter"/>
</dbReference>
<dbReference type="InterPro" id="IPR020904">
    <property type="entry name" value="Sc_DH/Rdtase_CS"/>
</dbReference>
<comment type="subunit">
    <text evidence="3">Interacts with coenzyme Q.</text>
</comment>
<dbReference type="InterPro" id="IPR023393">
    <property type="entry name" value="START-like_dom_sf"/>
</dbReference>
<evidence type="ECO:0000313" key="9">
    <source>
        <dbReference type="Proteomes" id="UP001187315"/>
    </source>
</evidence>
<evidence type="ECO:0000256" key="5">
    <source>
        <dbReference type="ARBA" id="ARBA00023098"/>
    </source>
</evidence>
<organism evidence="8 9">
    <name type="scientific">Tachysurus vachellii</name>
    <name type="common">Darkbarbel catfish</name>
    <name type="synonym">Pelteobagrus vachellii</name>
    <dbReference type="NCBI Taxonomy" id="175792"/>
    <lineage>
        <taxon>Eukaryota</taxon>
        <taxon>Metazoa</taxon>
        <taxon>Chordata</taxon>
        <taxon>Craniata</taxon>
        <taxon>Vertebrata</taxon>
        <taxon>Euteleostomi</taxon>
        <taxon>Actinopterygii</taxon>
        <taxon>Neopterygii</taxon>
        <taxon>Teleostei</taxon>
        <taxon>Ostariophysi</taxon>
        <taxon>Siluriformes</taxon>
        <taxon>Bagridae</taxon>
        <taxon>Tachysurus</taxon>
    </lineage>
</organism>
<dbReference type="InterPro" id="IPR036291">
    <property type="entry name" value="NAD(P)-bd_dom_sf"/>
</dbReference>
<name>A0AA88M323_TACVA</name>
<comment type="function">
    <text evidence="6">Required for the function of coenzyme Q in the respiratory chain. May serve as a chaperone or may be involved in the transport of Q6 from its site of synthesis to the catalytic sites of the respiratory complexes.</text>
</comment>
<evidence type="ECO:0000256" key="3">
    <source>
        <dbReference type="ARBA" id="ARBA00011814"/>
    </source>
</evidence>
<dbReference type="AlphaFoldDB" id="A0AA88M323"/>
<dbReference type="InterPro" id="IPR044996">
    <property type="entry name" value="COQ10-like"/>
</dbReference>
<protein>
    <recommendedName>
        <fullName evidence="7">Coenzyme Q-binding protein COQ10 START domain-containing protein</fullName>
    </recommendedName>
</protein>
<evidence type="ECO:0000256" key="2">
    <source>
        <dbReference type="ARBA" id="ARBA00006885"/>
    </source>
</evidence>
<evidence type="ECO:0000256" key="1">
    <source>
        <dbReference type="ARBA" id="ARBA00006484"/>
    </source>
</evidence>
<dbReference type="PRINTS" id="PR00080">
    <property type="entry name" value="SDRFAMILY"/>
</dbReference>
<comment type="similarity">
    <text evidence="1">Belongs to the short-chain dehydrogenases/reductases (SDR) family.</text>
</comment>
<dbReference type="Proteomes" id="UP001187315">
    <property type="component" value="Unassembled WGS sequence"/>
</dbReference>
<dbReference type="GO" id="GO:0048039">
    <property type="term" value="F:ubiquinone binding"/>
    <property type="evidence" value="ECO:0007669"/>
    <property type="project" value="InterPro"/>
</dbReference>
<dbReference type="PROSITE" id="PS00061">
    <property type="entry name" value="ADH_SHORT"/>
    <property type="match status" value="1"/>
</dbReference>
<dbReference type="InterPro" id="IPR002347">
    <property type="entry name" value="SDR_fam"/>
</dbReference>
<comment type="caution">
    <text evidence="8">The sequence shown here is derived from an EMBL/GenBank/DDBJ whole genome shotgun (WGS) entry which is preliminary data.</text>
</comment>
<feature type="domain" description="Coenzyme Q-binding protein COQ10 START" evidence="7">
    <location>
        <begin position="361"/>
        <end position="490"/>
    </location>
</feature>
<dbReference type="PRINTS" id="PR00081">
    <property type="entry name" value="GDHRDH"/>
</dbReference>
<sequence length="509" mass="57674">MEQKVVLITGCSSGIGLSLAIHLASDPSKTYKVYATMRNLDKKQRLLESVRDLHNETMAVLQMDITDQQSIGTVQRSIAEGRVDILVCNAGVGLMGPLEAQSEDIMRGILEVNLLGTIRTIQTFLPDMKRRRQGRILVTGSMGGLQGLPFNEVYCASKFAVEGVCESLAILLQQFKIHVSLIECGPVNTDFLRNLKKTEVSDESVEVDAHTRRLYEMYLQHCEMMFQNAAQDTDDIIQVFMEVIQAQCPVFRYYTNSALLPMSSLKLTALDGSQYIRAMKLMAIKSTPLFLRALTEISETLSFRILRKTSIRHLSSCGVLVTRNTSLLFPVMLQSIPTRRFINLAAPIIARRMEYSENRTIGYSVEQIYSIVANVDKYHQFVPWCKRSKVIKQHNGNVQAQLEIGFPPLIERYVSEVTVVPNHQVRAVCTEGTLFSHLETVWWFTPASGNREDSCNVEFYVTFEFKSLLHSHLATLFFDEVVKQMVKAFELRAAKLYGRPQDTNRMKTS</sequence>
<dbReference type="PANTHER" id="PTHR43391">
    <property type="entry name" value="RETINOL DEHYDROGENASE-RELATED"/>
    <property type="match status" value="1"/>
</dbReference>
<dbReference type="SUPFAM" id="SSF55961">
    <property type="entry name" value="Bet v1-like"/>
    <property type="match status" value="1"/>
</dbReference>
<dbReference type="Gene3D" id="3.30.530.20">
    <property type="match status" value="1"/>
</dbReference>